<name>A0A9K3GPP4_9EUKA</name>
<dbReference type="Proteomes" id="UP000265618">
    <property type="component" value="Unassembled WGS sequence"/>
</dbReference>
<reference evidence="2 3" key="1">
    <citation type="journal article" date="2018" name="PLoS ONE">
        <title>The draft genome of Kipferlia bialata reveals reductive genome evolution in fornicate parasites.</title>
        <authorList>
            <person name="Tanifuji G."/>
            <person name="Takabayashi S."/>
            <person name="Kume K."/>
            <person name="Takagi M."/>
            <person name="Nakayama T."/>
            <person name="Kamikawa R."/>
            <person name="Inagaki Y."/>
            <person name="Hashimoto T."/>
        </authorList>
    </citation>
    <scope>NUCLEOTIDE SEQUENCE [LARGE SCALE GENOMIC DNA]</scope>
    <source>
        <strain evidence="2">NY0173</strain>
    </source>
</reference>
<dbReference type="AlphaFoldDB" id="A0A9K3GPP4"/>
<comment type="caution">
    <text evidence="2">The sequence shown here is derived from an EMBL/GenBank/DDBJ whole genome shotgun (WGS) entry which is preliminary data.</text>
</comment>
<protein>
    <submittedName>
        <fullName evidence="2">Uncharacterized protein</fullName>
    </submittedName>
</protein>
<dbReference type="EMBL" id="BDIP01006439">
    <property type="protein sequence ID" value="GIQ90628.1"/>
    <property type="molecule type" value="Genomic_DNA"/>
</dbReference>
<gene>
    <name evidence="2" type="ORF">KIPB_013492</name>
</gene>
<accession>A0A9K3GPP4</accession>
<evidence type="ECO:0000256" key="1">
    <source>
        <dbReference type="SAM" id="MobiDB-lite"/>
    </source>
</evidence>
<proteinExistence type="predicted"/>
<sequence>MPISHPRCVSALLRDAEKGALTEDQRIAFDQGEGPSILGIPGSRGTTVRFGVDTQQDTPDTGIKTTICDITSNAPVVLELIPCRDSAPTGMSRPPVTPCRPAAAFPSFHLDEDDDVHGSPESPLLRHESITSPVERAPSAYLVRSPVHADPELLSDIDMEQMGGGPVHFG</sequence>
<organism evidence="2 3">
    <name type="scientific">Kipferlia bialata</name>
    <dbReference type="NCBI Taxonomy" id="797122"/>
    <lineage>
        <taxon>Eukaryota</taxon>
        <taxon>Metamonada</taxon>
        <taxon>Carpediemonas-like organisms</taxon>
        <taxon>Kipferlia</taxon>
    </lineage>
</organism>
<keyword evidence="3" id="KW-1185">Reference proteome</keyword>
<feature type="region of interest" description="Disordered" evidence="1">
    <location>
        <begin position="111"/>
        <end position="131"/>
    </location>
</feature>
<evidence type="ECO:0000313" key="3">
    <source>
        <dbReference type="Proteomes" id="UP000265618"/>
    </source>
</evidence>
<evidence type="ECO:0000313" key="2">
    <source>
        <dbReference type="EMBL" id="GIQ90628.1"/>
    </source>
</evidence>